<feature type="transmembrane region" description="Helical" evidence="1">
    <location>
        <begin position="453"/>
        <end position="476"/>
    </location>
</feature>
<sequence length="481" mass="55970">MTAQITKEDKSANDISITTLTTSIFATTIALIVIFQCATQSPQTSTIGGETFYEKTSTANTTESRVTNAVNLRYGNPDQDLGFGALSFNTGPPAYNAGPPAYNNQGYTNQAYNNQSYANQQYGNQNYNYPPQNYDPNNTGYYVPNNQNQGFQMKRRKNEDPFIISLEENEIERNLIRYIEKIPNPQKEIISKAKLIYNSILERKQRIDNNIKIREKQEEENKRRREKEEMIEKMKIPLLGNLIFLFIALFTFIILINVYIDKRLSSNILYFFIPILLSIFSFTLLFFIWIKFSMDLNILLSSIGMIILFIELLLIGLRIETTIKGSWLLIFIPFFIFIGFIIIYFIITISKNDEFYLFKIGLLITSVLFLIFFILLGLRLDQTIKSNYGIIFIPLFLFDLLLFFVMIVIPSKFFNLYTDDDLFKYFGFLFALAPILSFEIVLVLFINGLFSSFFYVFIPFYIGFIIALIVVIVIWYEDSWM</sequence>
<evidence type="ECO:0000313" key="3">
    <source>
        <dbReference type="Proteomes" id="UP001149090"/>
    </source>
</evidence>
<dbReference type="PANTHER" id="PTHR13568">
    <property type="entry name" value="FAM11A, B PROTEIN"/>
    <property type="match status" value="1"/>
</dbReference>
<comment type="caution">
    <text evidence="2">The sequence shown here is derived from an EMBL/GenBank/DDBJ whole genome shotgun (WGS) entry which is preliminary data.</text>
</comment>
<keyword evidence="1" id="KW-0812">Transmembrane</keyword>
<keyword evidence="1" id="KW-0472">Membrane</keyword>
<dbReference type="Proteomes" id="UP001149090">
    <property type="component" value="Unassembled WGS sequence"/>
</dbReference>
<feature type="transmembrane region" description="Helical" evidence="1">
    <location>
        <begin position="390"/>
        <end position="410"/>
    </location>
</feature>
<keyword evidence="3" id="KW-1185">Reference proteome</keyword>
<protein>
    <submittedName>
        <fullName evidence="2">Fam11a b protein</fullName>
    </submittedName>
</protein>
<feature type="transmembrane region" description="Helical" evidence="1">
    <location>
        <begin position="422"/>
        <end position="446"/>
    </location>
</feature>
<dbReference type="AlphaFoldDB" id="A0A9Q0LE38"/>
<accession>A0A9Q0LE38</accession>
<feature type="transmembrane region" description="Helical" evidence="1">
    <location>
        <begin position="238"/>
        <end position="260"/>
    </location>
</feature>
<reference evidence="2" key="1">
    <citation type="submission" date="2022-10" db="EMBL/GenBank/DDBJ databases">
        <title>Novel sulphate-reducing endosymbionts in the free-living metamonad Anaeramoeba.</title>
        <authorList>
            <person name="Jerlstrom-Hultqvist J."/>
            <person name="Cepicka I."/>
            <person name="Gallot-Lavallee L."/>
            <person name="Salas-Leiva D."/>
            <person name="Curtis B.A."/>
            <person name="Zahonova K."/>
            <person name="Pipaliya S."/>
            <person name="Dacks J."/>
            <person name="Roger A.J."/>
        </authorList>
    </citation>
    <scope>NUCLEOTIDE SEQUENCE</scope>
    <source>
        <strain evidence="2">BMAN</strain>
    </source>
</reference>
<keyword evidence="1" id="KW-1133">Transmembrane helix</keyword>
<proteinExistence type="predicted"/>
<name>A0A9Q0LE38_ANAIG</name>
<feature type="transmembrane region" description="Helical" evidence="1">
    <location>
        <begin position="355"/>
        <end position="378"/>
    </location>
</feature>
<feature type="transmembrane region" description="Helical" evidence="1">
    <location>
        <begin position="267"/>
        <end position="290"/>
    </location>
</feature>
<organism evidence="2 3">
    <name type="scientific">Anaeramoeba ignava</name>
    <name type="common">Anaerobic marine amoeba</name>
    <dbReference type="NCBI Taxonomy" id="1746090"/>
    <lineage>
        <taxon>Eukaryota</taxon>
        <taxon>Metamonada</taxon>
        <taxon>Anaeramoebidae</taxon>
        <taxon>Anaeramoeba</taxon>
    </lineage>
</organism>
<feature type="transmembrane region" description="Helical" evidence="1">
    <location>
        <begin position="296"/>
        <end position="315"/>
    </location>
</feature>
<feature type="transmembrane region" description="Helical" evidence="1">
    <location>
        <begin position="327"/>
        <end position="349"/>
    </location>
</feature>
<evidence type="ECO:0000313" key="2">
    <source>
        <dbReference type="EMBL" id="KAJ5069833.1"/>
    </source>
</evidence>
<feature type="transmembrane region" description="Helical" evidence="1">
    <location>
        <begin position="12"/>
        <end position="35"/>
    </location>
</feature>
<dbReference type="PANTHER" id="PTHR13568:SF9">
    <property type="entry name" value="TRANSMEMBRANE PROTEIN 203"/>
    <property type="match status" value="1"/>
</dbReference>
<dbReference type="InterPro" id="IPR019396">
    <property type="entry name" value="TM_Fragile-X-F-assoc"/>
</dbReference>
<gene>
    <name evidence="2" type="ORF">M0811_11495</name>
</gene>
<dbReference type="EMBL" id="JAPDFW010000102">
    <property type="protein sequence ID" value="KAJ5069833.1"/>
    <property type="molecule type" value="Genomic_DNA"/>
</dbReference>
<evidence type="ECO:0000256" key="1">
    <source>
        <dbReference type="SAM" id="Phobius"/>
    </source>
</evidence>